<dbReference type="GO" id="GO:0008199">
    <property type="term" value="F:ferric iron binding"/>
    <property type="evidence" value="ECO:0007669"/>
    <property type="project" value="InterPro"/>
</dbReference>
<dbReference type="PANTHER" id="PTHR11431:SF43">
    <property type="entry name" value="FERRITIN"/>
    <property type="match status" value="1"/>
</dbReference>
<feature type="binding site" evidence="5">
    <location>
        <position position="61"/>
    </location>
    <ligand>
        <name>Fe cation</name>
        <dbReference type="ChEBI" id="CHEBI:24875"/>
        <label>1</label>
    </ligand>
</feature>
<dbReference type="PROSITE" id="PS50905">
    <property type="entry name" value="FERRITIN_LIKE"/>
    <property type="match status" value="1"/>
</dbReference>
<dbReference type="PANTHER" id="PTHR11431">
    <property type="entry name" value="FERRITIN"/>
    <property type="match status" value="1"/>
</dbReference>
<dbReference type="AlphaFoldDB" id="A0AAW2IDB4"/>
<feature type="binding site" evidence="5">
    <location>
        <position position="23"/>
    </location>
    <ligand>
        <name>Fe cation</name>
        <dbReference type="ChEBI" id="CHEBI:24875"/>
        <label>1</label>
    </ligand>
</feature>
<feature type="binding site" evidence="5">
    <location>
        <position position="107"/>
    </location>
    <ligand>
        <name>Fe cation</name>
        <dbReference type="ChEBI" id="CHEBI:24875"/>
        <label>1</label>
    </ligand>
</feature>
<sequence length="164" mass="18785">MPKEWITMADPCIKKMKEQVQLELEAAMTYMAMGAHFSQDKINRPGFAEFFFEAASEEREHAMKIIEYLLMRGELTEDIRELIRKPAPEAESWPNAVAALKNALKMEARVTEKIRDIIAVCEKPSDKKKQLADYITIVGKMMDHHGEVGEFLFDKKLLGKQPVA</sequence>
<organism evidence="8">
    <name type="scientific">Menopon gallinae</name>
    <name type="common">poultry shaft louse</name>
    <dbReference type="NCBI Taxonomy" id="328185"/>
    <lineage>
        <taxon>Eukaryota</taxon>
        <taxon>Metazoa</taxon>
        <taxon>Ecdysozoa</taxon>
        <taxon>Arthropoda</taxon>
        <taxon>Hexapoda</taxon>
        <taxon>Insecta</taxon>
        <taxon>Pterygota</taxon>
        <taxon>Neoptera</taxon>
        <taxon>Paraneoptera</taxon>
        <taxon>Psocodea</taxon>
        <taxon>Troctomorpha</taxon>
        <taxon>Phthiraptera</taxon>
        <taxon>Amblycera</taxon>
        <taxon>Menoponidae</taxon>
        <taxon>Menopon</taxon>
    </lineage>
</organism>
<dbReference type="Pfam" id="PF00210">
    <property type="entry name" value="Ferritin"/>
    <property type="match status" value="1"/>
</dbReference>
<keyword evidence="2 6" id="KW-0409">Iron storage</keyword>
<dbReference type="SUPFAM" id="SSF47240">
    <property type="entry name" value="Ferritin-like"/>
    <property type="match status" value="1"/>
</dbReference>
<dbReference type="CDD" id="cd01056">
    <property type="entry name" value="Euk_Ferritin"/>
    <property type="match status" value="1"/>
</dbReference>
<dbReference type="InterPro" id="IPR008331">
    <property type="entry name" value="Ferritin_DPS_dom"/>
</dbReference>
<evidence type="ECO:0000313" key="8">
    <source>
        <dbReference type="EMBL" id="KAL0279761.1"/>
    </source>
</evidence>
<name>A0AAW2IDB4_9NEOP</name>
<evidence type="ECO:0000256" key="4">
    <source>
        <dbReference type="ARBA" id="ARBA00023004"/>
    </source>
</evidence>
<dbReference type="EC" id="1.16.3.1" evidence="6"/>
<protein>
    <recommendedName>
        <fullName evidence="6">Ferritin</fullName>
        <ecNumber evidence="6">1.16.3.1</ecNumber>
    </recommendedName>
</protein>
<accession>A0AAW2IDB4</accession>
<keyword evidence="4 5" id="KW-0408">Iron</keyword>
<dbReference type="GO" id="GO:0006879">
    <property type="term" value="P:intracellular iron ion homeostasis"/>
    <property type="evidence" value="ECO:0007669"/>
    <property type="project" value="UniProtKB-KW"/>
</dbReference>
<proteinExistence type="inferred from homology"/>
<dbReference type="InterPro" id="IPR009040">
    <property type="entry name" value="Ferritin-like_diiron"/>
</dbReference>
<comment type="similarity">
    <text evidence="1 6">Belongs to the ferritin family.</text>
</comment>
<dbReference type="Gene3D" id="1.20.1260.10">
    <property type="match status" value="1"/>
</dbReference>
<feature type="domain" description="Ferritin-like diiron" evidence="7">
    <location>
        <begin position="6"/>
        <end position="159"/>
    </location>
</feature>
<dbReference type="GO" id="GO:0008198">
    <property type="term" value="F:ferrous iron binding"/>
    <property type="evidence" value="ECO:0007669"/>
    <property type="project" value="TreeGrafter"/>
</dbReference>
<dbReference type="InterPro" id="IPR009078">
    <property type="entry name" value="Ferritin-like_SF"/>
</dbReference>
<reference evidence="8" key="1">
    <citation type="journal article" date="2024" name="Gigascience">
        <title>Chromosome-level genome of the poultry shaft louse Menopon gallinae provides insight into the host-switching and adaptive evolution of parasitic lice.</title>
        <authorList>
            <person name="Xu Y."/>
            <person name="Ma L."/>
            <person name="Liu S."/>
            <person name="Liang Y."/>
            <person name="Liu Q."/>
            <person name="He Z."/>
            <person name="Tian L."/>
            <person name="Duan Y."/>
            <person name="Cai W."/>
            <person name="Li H."/>
            <person name="Song F."/>
        </authorList>
    </citation>
    <scope>NUCLEOTIDE SEQUENCE</scope>
    <source>
        <strain evidence="8">Cailab_2023a</strain>
    </source>
</reference>
<evidence type="ECO:0000256" key="5">
    <source>
        <dbReference type="PIRSR" id="PIRSR601519-1"/>
    </source>
</evidence>
<dbReference type="InterPro" id="IPR012347">
    <property type="entry name" value="Ferritin-like"/>
</dbReference>
<comment type="catalytic activity">
    <reaction evidence="6">
        <text>4 Fe(2+) + O2 + 4 H(+) = 4 Fe(3+) + 2 H2O</text>
        <dbReference type="Rhea" id="RHEA:11148"/>
        <dbReference type="ChEBI" id="CHEBI:15377"/>
        <dbReference type="ChEBI" id="CHEBI:15378"/>
        <dbReference type="ChEBI" id="CHEBI:15379"/>
        <dbReference type="ChEBI" id="CHEBI:29033"/>
        <dbReference type="ChEBI" id="CHEBI:29034"/>
        <dbReference type="EC" id="1.16.3.1"/>
    </reaction>
</comment>
<comment type="function">
    <text evidence="6">Stores iron in a soluble, non-toxic, readily available form. Important for iron homeostasis. Iron is taken up in the ferrous form and deposited as ferric hydroxides after oxidation.</text>
</comment>
<evidence type="ECO:0000256" key="2">
    <source>
        <dbReference type="ARBA" id="ARBA00022434"/>
    </source>
</evidence>
<dbReference type="GO" id="GO:0005737">
    <property type="term" value="C:cytoplasm"/>
    <property type="evidence" value="ECO:0007669"/>
    <property type="project" value="TreeGrafter"/>
</dbReference>
<dbReference type="GO" id="GO:0006826">
    <property type="term" value="P:iron ion transport"/>
    <property type="evidence" value="ECO:0007669"/>
    <property type="project" value="InterPro"/>
</dbReference>
<gene>
    <name evidence="8" type="ORF">PYX00_001250</name>
</gene>
<dbReference type="InterPro" id="IPR001519">
    <property type="entry name" value="Ferritin"/>
</dbReference>
<evidence type="ECO:0000259" key="7">
    <source>
        <dbReference type="PROSITE" id="PS50905"/>
    </source>
</evidence>
<keyword evidence="3 5" id="KW-0479">Metal-binding</keyword>
<evidence type="ECO:0000256" key="6">
    <source>
        <dbReference type="RuleBase" id="RU361145"/>
    </source>
</evidence>
<dbReference type="EMBL" id="JARGDH010000001">
    <property type="protein sequence ID" value="KAL0279761.1"/>
    <property type="molecule type" value="Genomic_DNA"/>
</dbReference>
<feature type="binding site" evidence="5">
    <location>
        <position position="58"/>
    </location>
    <ligand>
        <name>Fe cation</name>
        <dbReference type="ChEBI" id="CHEBI:24875"/>
        <label>1</label>
    </ligand>
</feature>
<dbReference type="GO" id="GO:0004322">
    <property type="term" value="F:ferroxidase activity"/>
    <property type="evidence" value="ECO:0007669"/>
    <property type="project" value="UniProtKB-EC"/>
</dbReference>
<keyword evidence="6" id="KW-0560">Oxidoreductase</keyword>
<evidence type="ECO:0000256" key="3">
    <source>
        <dbReference type="ARBA" id="ARBA00022723"/>
    </source>
</evidence>
<evidence type="ECO:0000256" key="1">
    <source>
        <dbReference type="ARBA" id="ARBA00007513"/>
    </source>
</evidence>
<comment type="caution">
    <text evidence="8">The sequence shown here is derived from an EMBL/GenBank/DDBJ whole genome shotgun (WGS) entry which is preliminary data.</text>
</comment>